<evidence type="ECO:0000259" key="15">
    <source>
        <dbReference type="PROSITE" id="PS50206"/>
    </source>
</evidence>
<dbReference type="GO" id="GO:0005886">
    <property type="term" value="C:plasma membrane"/>
    <property type="evidence" value="ECO:0007669"/>
    <property type="project" value="UniProtKB-SubCell"/>
</dbReference>
<feature type="transmembrane region" description="Helical" evidence="14">
    <location>
        <begin position="680"/>
        <end position="703"/>
    </location>
</feature>
<feature type="transmembrane region" description="Helical" evidence="14">
    <location>
        <begin position="562"/>
        <end position="584"/>
    </location>
</feature>
<dbReference type="InterPro" id="IPR013130">
    <property type="entry name" value="Fe3_Rdtase_TM_dom"/>
</dbReference>
<dbReference type="SUPFAM" id="SSF52343">
    <property type="entry name" value="Ferredoxin reductase-like, C-terminal NADP-linked domain"/>
    <property type="match status" value="1"/>
</dbReference>
<feature type="domain" description="FAD-binding FR-type" evidence="16">
    <location>
        <begin position="744"/>
        <end position="868"/>
    </location>
</feature>
<dbReference type="Pfam" id="PF08030">
    <property type="entry name" value="NAD_binding_6"/>
    <property type="match status" value="1"/>
</dbReference>
<feature type="transmembrane region" description="Helical" evidence="14">
    <location>
        <begin position="604"/>
        <end position="628"/>
    </location>
</feature>
<evidence type="ECO:0000256" key="7">
    <source>
        <dbReference type="ARBA" id="ARBA00022982"/>
    </source>
</evidence>
<dbReference type="GO" id="GO:0052851">
    <property type="term" value="F:ferric-chelate reductase (NADPH) activity"/>
    <property type="evidence" value="ECO:0007669"/>
    <property type="project" value="UniProtKB-EC"/>
</dbReference>
<evidence type="ECO:0000256" key="13">
    <source>
        <dbReference type="SAM" id="MobiDB-lite"/>
    </source>
</evidence>
<dbReference type="Gene3D" id="3.40.250.10">
    <property type="entry name" value="Rhodanese-like domain"/>
    <property type="match status" value="1"/>
</dbReference>
<keyword evidence="5" id="KW-1003">Cell membrane</keyword>
<name>A0A1S9RS53_PENBI</name>
<evidence type="ECO:0000256" key="11">
    <source>
        <dbReference type="ARBA" id="ARBA00023136"/>
    </source>
</evidence>
<comment type="similarity">
    <text evidence="2">Belongs to the ferric reductase (FRE) family.</text>
</comment>
<dbReference type="InterPro" id="IPR013112">
    <property type="entry name" value="FAD-bd_8"/>
</dbReference>
<dbReference type="InterPro" id="IPR036052">
    <property type="entry name" value="TrpB-like_PALP_sf"/>
</dbReference>
<dbReference type="AlphaFoldDB" id="A0A1S9RS53"/>
<accession>A0A1S9RS53</accession>
<dbReference type="SUPFAM" id="SSF53686">
    <property type="entry name" value="Tryptophan synthase beta subunit-like PLP-dependent enzymes"/>
    <property type="match status" value="1"/>
</dbReference>
<dbReference type="Gene3D" id="3.40.50.1100">
    <property type="match status" value="2"/>
</dbReference>
<evidence type="ECO:0000256" key="8">
    <source>
        <dbReference type="ARBA" id="ARBA00022989"/>
    </source>
</evidence>
<comment type="caution">
    <text evidence="17">The sequence shown here is derived from an EMBL/GenBank/DDBJ whole genome shotgun (WGS) entry which is preliminary data.</text>
</comment>
<dbReference type="SUPFAM" id="SSF52821">
    <property type="entry name" value="Rhodanese/Cell cycle control phosphatase"/>
    <property type="match status" value="1"/>
</dbReference>
<feature type="transmembrane region" description="Helical" evidence="14">
    <location>
        <begin position="504"/>
        <end position="527"/>
    </location>
</feature>
<comment type="catalytic activity">
    <reaction evidence="12">
        <text>2 a Fe(II)-siderophore + NADP(+) + H(+) = 2 a Fe(III)-siderophore + NADPH</text>
        <dbReference type="Rhea" id="RHEA:28795"/>
        <dbReference type="Rhea" id="RHEA-COMP:11342"/>
        <dbReference type="Rhea" id="RHEA-COMP:11344"/>
        <dbReference type="ChEBI" id="CHEBI:15378"/>
        <dbReference type="ChEBI" id="CHEBI:29033"/>
        <dbReference type="ChEBI" id="CHEBI:29034"/>
        <dbReference type="ChEBI" id="CHEBI:57783"/>
        <dbReference type="ChEBI" id="CHEBI:58349"/>
        <dbReference type="EC" id="1.16.1.9"/>
    </reaction>
</comment>
<dbReference type="FunFam" id="3.40.50.1100:FF:000058">
    <property type="entry name" value="Cysteine synthase B, putative"/>
    <property type="match status" value="1"/>
</dbReference>
<keyword evidence="4" id="KW-0813">Transport</keyword>
<dbReference type="Gene3D" id="3.40.50.80">
    <property type="entry name" value="Nucleotide-binding domain of ferredoxin-NADP reductase (FNR) module"/>
    <property type="match status" value="1"/>
</dbReference>
<keyword evidence="10" id="KW-0406">Ion transport</keyword>
<dbReference type="InterPro" id="IPR051410">
    <property type="entry name" value="Ferric/Cupric_Reductase"/>
</dbReference>
<dbReference type="Proteomes" id="UP000190744">
    <property type="component" value="Unassembled WGS sequence"/>
</dbReference>
<evidence type="ECO:0000256" key="10">
    <source>
        <dbReference type="ARBA" id="ARBA00023065"/>
    </source>
</evidence>
<organism evidence="17 18">
    <name type="scientific">Penicillium brasilianum</name>
    <dbReference type="NCBI Taxonomy" id="104259"/>
    <lineage>
        <taxon>Eukaryota</taxon>
        <taxon>Fungi</taxon>
        <taxon>Dikarya</taxon>
        <taxon>Ascomycota</taxon>
        <taxon>Pezizomycotina</taxon>
        <taxon>Eurotiomycetes</taxon>
        <taxon>Eurotiomycetidae</taxon>
        <taxon>Eurotiales</taxon>
        <taxon>Aspergillaceae</taxon>
        <taxon>Penicillium</taxon>
    </lineage>
</organism>
<evidence type="ECO:0000256" key="14">
    <source>
        <dbReference type="SAM" id="Phobius"/>
    </source>
</evidence>
<gene>
    <name evidence="17" type="ORF">PEBR_13470</name>
</gene>
<dbReference type="InterPro" id="IPR017938">
    <property type="entry name" value="Riboflavin_synthase-like_b-brl"/>
</dbReference>
<dbReference type="SUPFAM" id="SSF63380">
    <property type="entry name" value="Riboflavin synthase domain-like"/>
    <property type="match status" value="1"/>
</dbReference>
<dbReference type="CDD" id="cd00158">
    <property type="entry name" value="RHOD"/>
    <property type="match status" value="1"/>
</dbReference>
<reference evidence="18" key="1">
    <citation type="submission" date="2015-09" db="EMBL/GenBank/DDBJ databases">
        <authorList>
            <person name="Fill T.P."/>
            <person name="Baretta J.F."/>
            <person name="de Almeida L.G."/>
            <person name="Rocha M."/>
            <person name="de Souza D.H."/>
            <person name="Malavazi I."/>
            <person name="Cerdeira L.T."/>
            <person name="Hong H."/>
            <person name="Samborskyy M."/>
            <person name="de Vasconcelos A.T."/>
            <person name="Leadlay P."/>
            <person name="Rodrigues-Filho E."/>
        </authorList>
    </citation>
    <scope>NUCLEOTIDE SEQUENCE [LARGE SCALE GENOMIC DNA]</scope>
    <source>
        <strain evidence="18">LaBioMMi 136</strain>
    </source>
</reference>
<dbReference type="PANTHER" id="PTHR32361">
    <property type="entry name" value="FERRIC/CUPRIC REDUCTASE TRANSMEMBRANE COMPONENT"/>
    <property type="match status" value="1"/>
</dbReference>
<dbReference type="PROSITE" id="PS51384">
    <property type="entry name" value="FAD_FR"/>
    <property type="match status" value="1"/>
</dbReference>
<evidence type="ECO:0000256" key="6">
    <source>
        <dbReference type="ARBA" id="ARBA00022692"/>
    </source>
</evidence>
<dbReference type="PANTHER" id="PTHR32361:SF23">
    <property type="entry name" value="FERRIC-CHELATE REDUCTASE"/>
    <property type="match status" value="1"/>
</dbReference>
<dbReference type="InterPro" id="IPR001926">
    <property type="entry name" value="TrpB-like_PALP"/>
</dbReference>
<feature type="transmembrane region" description="Helical" evidence="14">
    <location>
        <begin position="734"/>
        <end position="752"/>
    </location>
</feature>
<evidence type="ECO:0000256" key="2">
    <source>
        <dbReference type="ARBA" id="ARBA00006278"/>
    </source>
</evidence>
<dbReference type="GO" id="GO:0006826">
    <property type="term" value="P:iron ion transport"/>
    <property type="evidence" value="ECO:0007669"/>
    <property type="project" value="TreeGrafter"/>
</dbReference>
<keyword evidence="8 14" id="KW-1133">Transmembrane helix</keyword>
<feature type="domain" description="Rhodanese" evidence="15">
    <location>
        <begin position="388"/>
        <end position="496"/>
    </location>
</feature>
<feature type="region of interest" description="Disordered" evidence="13">
    <location>
        <begin position="135"/>
        <end position="172"/>
    </location>
</feature>
<dbReference type="SFLD" id="SFLDS00052">
    <property type="entry name" value="Ferric_Reductase_Domain"/>
    <property type="match status" value="1"/>
</dbReference>
<proteinExistence type="inferred from homology"/>
<keyword evidence="7" id="KW-0249">Electron transport</keyword>
<dbReference type="InterPro" id="IPR039261">
    <property type="entry name" value="FNR_nucleotide-bd"/>
</dbReference>
<evidence type="ECO:0000313" key="18">
    <source>
        <dbReference type="Proteomes" id="UP000190744"/>
    </source>
</evidence>
<keyword evidence="6 14" id="KW-0812">Transmembrane</keyword>
<protein>
    <recommendedName>
        <fullName evidence="3">ferric-chelate reductase (NADPH)</fullName>
        <ecNumber evidence="3">1.16.1.9</ecNumber>
    </recommendedName>
</protein>
<evidence type="ECO:0000259" key="16">
    <source>
        <dbReference type="PROSITE" id="PS51384"/>
    </source>
</evidence>
<comment type="subcellular location">
    <subcellularLocation>
        <location evidence="1">Cell membrane</location>
        <topology evidence="1">Multi-pass membrane protein</topology>
    </subcellularLocation>
</comment>
<dbReference type="Pfam" id="PF00581">
    <property type="entry name" value="Rhodanese"/>
    <property type="match status" value="1"/>
</dbReference>
<dbReference type="PROSITE" id="PS50206">
    <property type="entry name" value="RHODANESE_3"/>
    <property type="match status" value="1"/>
</dbReference>
<dbReference type="GO" id="GO:0006879">
    <property type="term" value="P:intracellular iron ion homeostasis"/>
    <property type="evidence" value="ECO:0007669"/>
    <property type="project" value="TreeGrafter"/>
</dbReference>
<dbReference type="SFLD" id="SFLDG01168">
    <property type="entry name" value="Ferric_reductase_subgroup_(FRE"/>
    <property type="match status" value="1"/>
</dbReference>
<dbReference type="EMBL" id="LJBN01000119">
    <property type="protein sequence ID" value="OOQ88327.1"/>
    <property type="molecule type" value="Genomic_DNA"/>
</dbReference>
<evidence type="ECO:0000256" key="12">
    <source>
        <dbReference type="ARBA" id="ARBA00048483"/>
    </source>
</evidence>
<dbReference type="InterPro" id="IPR001763">
    <property type="entry name" value="Rhodanese-like_dom"/>
</dbReference>
<evidence type="ECO:0000313" key="17">
    <source>
        <dbReference type="EMBL" id="OOQ88327.1"/>
    </source>
</evidence>
<dbReference type="Pfam" id="PF00291">
    <property type="entry name" value="PALP"/>
    <property type="match status" value="1"/>
</dbReference>
<evidence type="ECO:0000256" key="9">
    <source>
        <dbReference type="ARBA" id="ARBA00023002"/>
    </source>
</evidence>
<dbReference type="GO" id="GO:0015677">
    <property type="term" value="P:copper ion import"/>
    <property type="evidence" value="ECO:0007669"/>
    <property type="project" value="TreeGrafter"/>
</dbReference>
<dbReference type="InterPro" id="IPR036873">
    <property type="entry name" value="Rhodanese-like_dom_sf"/>
</dbReference>
<dbReference type="Pfam" id="PF08022">
    <property type="entry name" value="FAD_binding_8"/>
    <property type="match status" value="1"/>
</dbReference>
<dbReference type="CDD" id="cd06186">
    <property type="entry name" value="NOX_Duox_like_FAD_NADP"/>
    <property type="match status" value="1"/>
</dbReference>
<dbReference type="EC" id="1.16.1.9" evidence="3"/>
<keyword evidence="11 14" id="KW-0472">Membrane</keyword>
<feature type="compositionally biased region" description="Polar residues" evidence="13">
    <location>
        <begin position="162"/>
        <end position="172"/>
    </location>
</feature>
<dbReference type="InterPro" id="IPR017927">
    <property type="entry name" value="FAD-bd_FR_type"/>
</dbReference>
<evidence type="ECO:0000256" key="4">
    <source>
        <dbReference type="ARBA" id="ARBA00022448"/>
    </source>
</evidence>
<evidence type="ECO:0000256" key="5">
    <source>
        <dbReference type="ARBA" id="ARBA00022475"/>
    </source>
</evidence>
<feature type="transmembrane region" description="Helical" evidence="14">
    <location>
        <begin position="710"/>
        <end position="728"/>
    </location>
</feature>
<keyword evidence="9" id="KW-0560">Oxidoreductase</keyword>
<dbReference type="Pfam" id="PF01794">
    <property type="entry name" value="Ferric_reduct"/>
    <property type="match status" value="1"/>
</dbReference>
<evidence type="ECO:0000256" key="3">
    <source>
        <dbReference type="ARBA" id="ARBA00012668"/>
    </source>
</evidence>
<evidence type="ECO:0000256" key="1">
    <source>
        <dbReference type="ARBA" id="ARBA00004651"/>
    </source>
</evidence>
<dbReference type="InterPro" id="IPR013121">
    <property type="entry name" value="Fe_red_NAD-bd_6"/>
</dbReference>
<feature type="region of interest" description="Disordered" evidence="13">
    <location>
        <begin position="967"/>
        <end position="986"/>
    </location>
</feature>
<feature type="transmembrane region" description="Helical" evidence="14">
    <location>
        <begin position="649"/>
        <end position="668"/>
    </location>
</feature>
<sequence>MAKSNERNVYFGPNSLKQYFDPDCQPPLPLIELPEYLNSFYQDGVRIYAKMMTMHPANNVKAMPALNMLESSVVPNQTKTIIEYSSGSTVISMSMIARVIHGVQDTRAFLSNKTSDAKLKLMQFFGLDITLFGGPSQPEPADDRGGIQSARRMAQESDDIVNPNQYENNDNWQSHMRWTGPQIFHQLPEINVLCAGMGTSGTMTGLGTYFKGVKPSVVRLGVCTAAGDRVPGPRSYALMRPVEFPWKEAVDAIEEVGSSDSYSLSLKLCREGLVCGPSSGFNLQGLFQMLAKRKSAGTLSDLAGSDGITHCVFLCCDLPYQYIGEYFQKLGAKEFPPIRNERLTKVDLHRYDEAWERDAFEVLPKVYASPRPLNQTPLSEITLKPLRRVLDLRQTADFQAWHLPESINVPLSSVSPHTGSPFSDPAVLEAQWLELEQIFGDECLVSDLVSYHVLVLCYDGDTSRVATSILRAKGLDADSVRGGYRALRMYDIGSETARYQADHVYGLSTVYFCCAVIAFFAMSNLFVRICPGRLKRTRFWRVTTSVSRYISYRGYRSPMLKYCSPSLGVILLGVVGTIFFFALTFGPKPFYWPTDASYGSSPPIATRAGWMALALLPFVLGLSVKANIISALTGIPHEKLQVFHHWTSYAMFVLALVHTFPFIIYHIDKGDMVKQRKTSLVYWTGIGAIIPQAYLTIMSLPFIRNRFYEFFKATHMIAAILFMIFFFLHCDFRLSSWDYFIASGVIYFLCLLSSQVRTYLMHGVHTATLELLPSGLVRVSVPTFIKWAPGQHVFVRFLTSDLHLLTAHPFTISSVNRNRSETRKVSELVFYIKPRRGVTARLASLAAKQPSVTKKILIEGPYGGVSTHHMSSFDTILVIAGGSGGGFSLAMVDEALRLSGINTGEDESGQESRRRLRVVFSTRDAPMADWYIGEIEARLSHTTTLPGSDNGFETSVSVHITSNHGLTRSTSTLDSEKGTGDKLPPTDIRTTGSFCLNIHRNSRPDIPSLVARAVAIAHANPMPKTQKQRIGVLVCGPASMLHDTRNAAALAQKSTLGGEVEELYLHSEPFA</sequence>